<feature type="region of interest" description="Disordered" evidence="1">
    <location>
        <begin position="99"/>
        <end position="136"/>
    </location>
</feature>
<evidence type="ECO:0000256" key="1">
    <source>
        <dbReference type="SAM" id="MobiDB-lite"/>
    </source>
</evidence>
<accession>A0ABM0PE51</accession>
<reference evidence="2" key="1">
    <citation type="journal article" date="2012" name="Nat. Commun.">
        <title>The genome of Prunus mume.</title>
        <authorList>
            <person name="Zhang Q."/>
            <person name="Chen W."/>
            <person name="Sun L."/>
            <person name="Zhao F."/>
            <person name="Huang B."/>
            <person name="Yang W."/>
            <person name="Tao Y."/>
            <person name="Wang J."/>
            <person name="Yuan Z."/>
            <person name="Fan G."/>
            <person name="Xing Z."/>
            <person name="Han C."/>
            <person name="Pan H."/>
            <person name="Zhong X."/>
            <person name="Shi W."/>
            <person name="Liang X."/>
            <person name="Du D."/>
            <person name="Sun F."/>
            <person name="Xu Z."/>
            <person name="Hao R."/>
            <person name="Lv T."/>
            <person name="Lv Y."/>
            <person name="Zheng Z."/>
            <person name="Sun M."/>
            <person name="Luo L."/>
            <person name="Cai M."/>
            <person name="Gao Y."/>
            <person name="Wang J."/>
            <person name="Yin Y."/>
            <person name="Xu X."/>
            <person name="Cheng T."/>
            <person name="Wang J."/>
        </authorList>
    </citation>
    <scope>NUCLEOTIDE SEQUENCE [LARGE SCALE GENOMIC DNA]</scope>
</reference>
<keyword evidence="2" id="KW-1185">Reference proteome</keyword>
<dbReference type="Proteomes" id="UP000694861">
    <property type="component" value="Linkage group LG7"/>
</dbReference>
<reference evidence="3" key="2">
    <citation type="submission" date="2025-08" db="UniProtKB">
        <authorList>
            <consortium name="RefSeq"/>
        </authorList>
    </citation>
    <scope>IDENTIFICATION</scope>
</reference>
<protein>
    <submittedName>
        <fullName evidence="3">Uncharacterized protein LOC103336975</fullName>
    </submittedName>
</protein>
<gene>
    <name evidence="3" type="primary">LOC103336975</name>
</gene>
<proteinExistence type="predicted"/>
<name>A0ABM0PE51_PRUMU</name>
<organism evidence="2 3">
    <name type="scientific">Prunus mume</name>
    <name type="common">Japanese apricot</name>
    <name type="synonym">Armeniaca mume</name>
    <dbReference type="NCBI Taxonomy" id="102107"/>
    <lineage>
        <taxon>Eukaryota</taxon>
        <taxon>Viridiplantae</taxon>
        <taxon>Streptophyta</taxon>
        <taxon>Embryophyta</taxon>
        <taxon>Tracheophyta</taxon>
        <taxon>Spermatophyta</taxon>
        <taxon>Magnoliopsida</taxon>
        <taxon>eudicotyledons</taxon>
        <taxon>Gunneridae</taxon>
        <taxon>Pentapetalae</taxon>
        <taxon>rosids</taxon>
        <taxon>fabids</taxon>
        <taxon>Rosales</taxon>
        <taxon>Rosaceae</taxon>
        <taxon>Amygdaloideae</taxon>
        <taxon>Amygdaleae</taxon>
        <taxon>Prunus</taxon>
    </lineage>
</organism>
<dbReference type="RefSeq" id="XP_008238327.1">
    <property type="nucleotide sequence ID" value="XM_008240105.1"/>
</dbReference>
<dbReference type="GeneID" id="103336975"/>
<dbReference type="PANTHER" id="PTHR33223:SF10">
    <property type="entry name" value="AMINOTRANSFERASE-LIKE PLANT MOBILE DOMAIN-CONTAINING PROTEIN"/>
    <property type="match status" value="1"/>
</dbReference>
<sequence length="209" mass="24173">MFISQYICNQKRRKDVTILFSTKQSTRESLKDYLRCFTEEISTLEECDSHTASLAFCEGVIPGTKMHKFLVKTPLVDMREMMARADGIIRLEEEELTQSKRATSTIAIPKPSSKQKVETKRYSSRQEPSNGTKQSEPFTRLTVNLAIFRTPPTISKSIEKRDMNKMCAHHNDFGHTTDECRSLRYQVEAMLRKGMLSQYRVESENRTSE</sequence>
<evidence type="ECO:0000313" key="3">
    <source>
        <dbReference type="RefSeq" id="XP_008238327.1"/>
    </source>
</evidence>
<evidence type="ECO:0000313" key="2">
    <source>
        <dbReference type="Proteomes" id="UP000694861"/>
    </source>
</evidence>
<dbReference type="PANTHER" id="PTHR33223">
    <property type="entry name" value="CCHC-TYPE DOMAIN-CONTAINING PROTEIN"/>
    <property type="match status" value="1"/>
</dbReference>
<feature type="compositionally biased region" description="Polar residues" evidence="1">
    <location>
        <begin position="125"/>
        <end position="136"/>
    </location>
</feature>